<dbReference type="Pfam" id="PF17784">
    <property type="entry name" value="Sulfotransfer_4"/>
    <property type="match status" value="1"/>
</dbReference>
<accession>Q0V2I3</accession>
<protein>
    <recommendedName>
        <fullName evidence="4">NAD dependent epimerase/dehydratase</fullName>
    </recommendedName>
</protein>
<keyword evidence="1" id="KW-0812">Transmembrane</keyword>
<dbReference type="eggNOG" id="ENOG502RY15">
    <property type="taxonomic scope" value="Eukaryota"/>
</dbReference>
<keyword evidence="1" id="KW-0472">Membrane</keyword>
<keyword evidence="1" id="KW-1133">Transmembrane helix</keyword>
<dbReference type="STRING" id="321614.Q0V2I3"/>
<evidence type="ECO:0008006" key="4">
    <source>
        <dbReference type="Google" id="ProtNLM"/>
    </source>
</evidence>
<dbReference type="Gene3D" id="3.40.50.300">
    <property type="entry name" value="P-loop containing nucleotide triphosphate hydrolases"/>
    <property type="match status" value="1"/>
</dbReference>
<dbReference type="VEuPathDB" id="FungiDB:JI435_017810"/>
<dbReference type="EMBL" id="CH445326">
    <property type="protein sequence ID" value="EAT91430.2"/>
    <property type="molecule type" value="Genomic_DNA"/>
</dbReference>
<evidence type="ECO:0000313" key="2">
    <source>
        <dbReference type="EMBL" id="EAT91430.2"/>
    </source>
</evidence>
<dbReference type="AlphaFoldDB" id="Q0V2I3"/>
<organism evidence="2 3">
    <name type="scientific">Phaeosphaeria nodorum (strain SN15 / ATCC MYA-4574 / FGSC 10173)</name>
    <name type="common">Glume blotch fungus</name>
    <name type="synonym">Parastagonospora nodorum</name>
    <dbReference type="NCBI Taxonomy" id="321614"/>
    <lineage>
        <taxon>Eukaryota</taxon>
        <taxon>Fungi</taxon>
        <taxon>Dikarya</taxon>
        <taxon>Ascomycota</taxon>
        <taxon>Pezizomycotina</taxon>
        <taxon>Dothideomycetes</taxon>
        <taxon>Pleosporomycetidae</taxon>
        <taxon>Pleosporales</taxon>
        <taxon>Pleosporineae</taxon>
        <taxon>Phaeosphaeriaceae</taxon>
        <taxon>Parastagonospora</taxon>
    </lineage>
</organism>
<name>Q0V2I3_PHANO</name>
<dbReference type="InterPro" id="IPR040632">
    <property type="entry name" value="Sulfotransfer_4"/>
</dbReference>
<evidence type="ECO:0000313" key="3">
    <source>
        <dbReference type="Proteomes" id="UP000001055"/>
    </source>
</evidence>
<dbReference type="InParanoid" id="Q0V2I3"/>
<dbReference type="Proteomes" id="UP000001055">
    <property type="component" value="Unassembled WGS sequence"/>
</dbReference>
<proteinExistence type="predicted"/>
<dbReference type="KEGG" id="pno:SNOG_01781"/>
<dbReference type="GeneID" id="5969254"/>
<dbReference type="PANTHER" id="PTHR36978:SF3">
    <property type="entry name" value="P-LOOP CONTAINING NUCLEOSIDE TRIPHOSPHATE HYDROLASE PROTEIN"/>
    <property type="match status" value="1"/>
</dbReference>
<dbReference type="RefSeq" id="XP_001792409.1">
    <property type="nucleotide sequence ID" value="XM_001792357.1"/>
</dbReference>
<dbReference type="SUPFAM" id="SSF52540">
    <property type="entry name" value="P-loop containing nucleoside triphosphate hydrolases"/>
    <property type="match status" value="1"/>
</dbReference>
<dbReference type="PANTHER" id="PTHR36978">
    <property type="entry name" value="P-LOOP CONTAINING NUCLEOTIDE TRIPHOSPHATE HYDROLASE"/>
    <property type="match status" value="1"/>
</dbReference>
<evidence type="ECO:0000256" key="1">
    <source>
        <dbReference type="SAM" id="Phobius"/>
    </source>
</evidence>
<sequence length="210" mass="23751">MLHKTPMKSASDRRFILRTLRHILDGCIATTDTPGAQFVPELLEIWPDTKVICTIRDRKEWATSINQIGRASGSRSWMLSLVLLLLPGLRYFTTYVSALQHGRWGELYFRPGDANGYSAAIYERHIELLKSVIPEEKHVFYDVRDGREPLCGASAVRLPDDIPFPKLNDSKSADQIARAVVMKILKAWAKFFGGGAFTVVSLCIGWRAWK</sequence>
<gene>
    <name evidence="2" type="ORF">SNOG_01781</name>
</gene>
<reference evidence="3" key="1">
    <citation type="journal article" date="2007" name="Plant Cell">
        <title>Dothideomycete-plant interactions illuminated by genome sequencing and EST analysis of the wheat pathogen Stagonospora nodorum.</title>
        <authorList>
            <person name="Hane J.K."/>
            <person name="Lowe R.G."/>
            <person name="Solomon P.S."/>
            <person name="Tan K.C."/>
            <person name="Schoch C.L."/>
            <person name="Spatafora J.W."/>
            <person name="Crous P.W."/>
            <person name="Kodira C."/>
            <person name="Birren B.W."/>
            <person name="Galagan J.E."/>
            <person name="Torriani S.F."/>
            <person name="McDonald B.A."/>
            <person name="Oliver R.P."/>
        </authorList>
    </citation>
    <scope>NUCLEOTIDE SEQUENCE [LARGE SCALE GENOMIC DNA]</scope>
    <source>
        <strain evidence="3">SN15 / ATCC MYA-4574 / FGSC 10173</strain>
    </source>
</reference>
<dbReference type="InterPro" id="IPR027417">
    <property type="entry name" value="P-loop_NTPase"/>
</dbReference>
<feature type="transmembrane region" description="Helical" evidence="1">
    <location>
        <begin position="188"/>
        <end position="209"/>
    </location>
</feature>
<dbReference type="HOGENOM" id="CLU_061199_2_1_1"/>